<comment type="caution">
    <text evidence="1">The sequence shown here is derived from an EMBL/GenBank/DDBJ whole genome shotgun (WGS) entry which is preliminary data.</text>
</comment>
<evidence type="ECO:0000313" key="1">
    <source>
        <dbReference type="EMBL" id="KAI9449338.1"/>
    </source>
</evidence>
<evidence type="ECO:0000313" key="2">
    <source>
        <dbReference type="Proteomes" id="UP001207468"/>
    </source>
</evidence>
<sequence>MKRIWLACLLLVAITAGNAQTKVYQTKSGKVRFYSSTAVENIEANNTQVDAKLATNGQMVFMVAIRGFVFKNALMQEHFNENYMESDKFPKASFMGTVTNIKEVDFTKDGSYKVTVSGDMEIHGTKQKVSAPGTIEIKGGVVTATSVFKLTITDYGIKGNYIGDKIAREVEITLNCKYD</sequence>
<dbReference type="EMBL" id="JAGFNK010000508">
    <property type="protein sequence ID" value="KAI9449338.1"/>
    <property type="molecule type" value="Genomic_DNA"/>
</dbReference>
<dbReference type="Proteomes" id="UP001207468">
    <property type="component" value="Unassembled WGS sequence"/>
</dbReference>
<organism evidence="1 2">
    <name type="scientific">Russula earlei</name>
    <dbReference type="NCBI Taxonomy" id="71964"/>
    <lineage>
        <taxon>Eukaryota</taxon>
        <taxon>Fungi</taxon>
        <taxon>Dikarya</taxon>
        <taxon>Basidiomycota</taxon>
        <taxon>Agaricomycotina</taxon>
        <taxon>Agaricomycetes</taxon>
        <taxon>Russulales</taxon>
        <taxon>Russulaceae</taxon>
        <taxon>Russula</taxon>
    </lineage>
</organism>
<reference evidence="1" key="1">
    <citation type="submission" date="2021-03" db="EMBL/GenBank/DDBJ databases">
        <title>Evolutionary priming and transition to the ectomycorrhizal habit in an iconic lineage of mushroom-forming fungi: is preadaptation a requirement?</title>
        <authorList>
            <consortium name="DOE Joint Genome Institute"/>
            <person name="Looney B.P."/>
            <person name="Miyauchi S."/>
            <person name="Morin E."/>
            <person name="Drula E."/>
            <person name="Courty P.E."/>
            <person name="Chicoki N."/>
            <person name="Fauchery L."/>
            <person name="Kohler A."/>
            <person name="Kuo A."/>
            <person name="LaButti K."/>
            <person name="Pangilinan J."/>
            <person name="Lipzen A."/>
            <person name="Riley R."/>
            <person name="Andreopoulos W."/>
            <person name="He G."/>
            <person name="Johnson J."/>
            <person name="Barry K.W."/>
            <person name="Grigoriev I.V."/>
            <person name="Nagy L."/>
            <person name="Hibbett D."/>
            <person name="Henrissat B."/>
            <person name="Matheny P.B."/>
            <person name="Labbe J."/>
            <person name="Martin A.F."/>
        </authorList>
    </citation>
    <scope>NUCLEOTIDE SEQUENCE</scope>
    <source>
        <strain evidence="1">BPL698</strain>
    </source>
</reference>
<gene>
    <name evidence="1" type="ORF">F5148DRAFT_1291607</name>
</gene>
<name>A0ACC0TU47_9AGAM</name>
<keyword evidence="2" id="KW-1185">Reference proteome</keyword>
<proteinExistence type="predicted"/>
<protein>
    <submittedName>
        <fullName evidence="1">Lipid/polyisoprenoid-binding, YceI-like protein</fullName>
    </submittedName>
</protein>
<accession>A0ACC0TU47</accession>